<dbReference type="OrthoDB" id="5312224at2759"/>
<dbReference type="PANTHER" id="PTHR31145:SF6">
    <property type="entry name" value="INTEGRAL MEMBRANE PROTEIN (AFU_ORTHOLOGUE AFUA_7G01610)"/>
    <property type="match status" value="1"/>
</dbReference>
<dbReference type="InterPro" id="IPR010308">
    <property type="entry name" value="TRP_C"/>
</dbReference>
<reference evidence="5" key="2">
    <citation type="journal article" date="2020" name="Nat. Commun.">
        <title>Large-scale genome sequencing of mycorrhizal fungi provides insights into the early evolution of symbiotic traits.</title>
        <authorList>
            <person name="Miyauchi S."/>
            <person name="Kiss E."/>
            <person name="Kuo A."/>
            <person name="Drula E."/>
            <person name="Kohler A."/>
            <person name="Sanchez-Garcia M."/>
            <person name="Morin E."/>
            <person name="Andreopoulos B."/>
            <person name="Barry K.W."/>
            <person name="Bonito G."/>
            <person name="Buee M."/>
            <person name="Carver A."/>
            <person name="Chen C."/>
            <person name="Cichocki N."/>
            <person name="Clum A."/>
            <person name="Culley D."/>
            <person name="Crous P.W."/>
            <person name="Fauchery L."/>
            <person name="Girlanda M."/>
            <person name="Hayes R.D."/>
            <person name="Keri Z."/>
            <person name="LaButti K."/>
            <person name="Lipzen A."/>
            <person name="Lombard V."/>
            <person name="Magnuson J."/>
            <person name="Maillard F."/>
            <person name="Murat C."/>
            <person name="Nolan M."/>
            <person name="Ohm R.A."/>
            <person name="Pangilinan J."/>
            <person name="Pereira M.F."/>
            <person name="Perotto S."/>
            <person name="Peter M."/>
            <person name="Pfister S."/>
            <person name="Riley R."/>
            <person name="Sitrit Y."/>
            <person name="Stielow J.B."/>
            <person name="Szollosi G."/>
            <person name="Zifcakova L."/>
            <person name="Stursova M."/>
            <person name="Spatafora J.W."/>
            <person name="Tedersoo L."/>
            <person name="Vaario L.M."/>
            <person name="Yamada A."/>
            <person name="Yan M."/>
            <person name="Wang P."/>
            <person name="Xu J."/>
            <person name="Bruns T."/>
            <person name="Baldrian P."/>
            <person name="Vilgalys R."/>
            <person name="Dunand C."/>
            <person name="Henrissat B."/>
            <person name="Grigoriev I.V."/>
            <person name="Hibbett D."/>
            <person name="Nagy L.G."/>
            <person name="Martin F.M."/>
        </authorList>
    </citation>
    <scope>NUCLEOTIDE SEQUENCE</scope>
    <source>
        <strain evidence="5">Prilba</strain>
    </source>
</reference>
<name>A0A9P5N226_9AGAM</name>
<evidence type="ECO:0000256" key="3">
    <source>
        <dbReference type="SAM" id="SignalP"/>
    </source>
</evidence>
<feature type="transmembrane region" description="Helical" evidence="2">
    <location>
        <begin position="509"/>
        <end position="532"/>
    </location>
</feature>
<feature type="compositionally biased region" description="Basic residues" evidence="1">
    <location>
        <begin position="932"/>
        <end position="945"/>
    </location>
</feature>
<keyword evidence="6" id="KW-1185">Reference proteome</keyword>
<feature type="region of interest" description="Disordered" evidence="1">
    <location>
        <begin position="712"/>
        <end position="756"/>
    </location>
</feature>
<feature type="region of interest" description="Disordered" evidence="1">
    <location>
        <begin position="831"/>
        <end position="864"/>
    </location>
</feature>
<evidence type="ECO:0000259" key="4">
    <source>
        <dbReference type="Pfam" id="PF06011"/>
    </source>
</evidence>
<keyword evidence="2" id="KW-0812">Transmembrane</keyword>
<feature type="compositionally biased region" description="Basic and acidic residues" evidence="1">
    <location>
        <begin position="946"/>
        <end position="965"/>
    </location>
</feature>
<feature type="region of interest" description="Disordered" evidence="1">
    <location>
        <begin position="915"/>
        <end position="1013"/>
    </location>
</feature>
<dbReference type="PANTHER" id="PTHR31145">
    <property type="entry name" value="INTEGRAL MEMBRANE PROTEIN (AFU_ORTHOLOGUE AFUA_7G01610)"/>
    <property type="match status" value="1"/>
</dbReference>
<feature type="transmembrane region" description="Helical" evidence="2">
    <location>
        <begin position="649"/>
        <end position="669"/>
    </location>
</feature>
<comment type="caution">
    <text evidence="5">The sequence shown here is derived from an EMBL/GenBank/DDBJ whole genome shotgun (WGS) entry which is preliminary data.</text>
</comment>
<protein>
    <recommendedName>
        <fullName evidence="4">TRP C-terminal domain-containing protein</fullName>
    </recommendedName>
</protein>
<feature type="compositionally biased region" description="Polar residues" evidence="1">
    <location>
        <begin position="728"/>
        <end position="748"/>
    </location>
</feature>
<feature type="transmembrane region" description="Helical" evidence="2">
    <location>
        <begin position="559"/>
        <end position="578"/>
    </location>
</feature>
<sequence length="1013" mass="110137">MSPPLLFLFTFAFLFPNTLAQVATPRFTDCFSGNASLKLNVSTVYAQITTSQSLGRHLNITVLGQSPQIIQGTSNGSSDLATLFSNTEILTFNILNNNSFFCQTLRPPSPLPAPDNITGLYCPIPAGPFAFSAYAPLTSSRELATLQTTLRAVDPFSNELLCVNIATTPLHPGALGSVYGHAKLFFYGTVILCVVYWLLVAIARFSSAWARRSGWSRSGFWPRVENIGFVVASAISGEGLSKSPALIRFVTPSMRDVFFHTQWCAALAMVAVQWPESIYPLLTQTAWSTLSYNVTFTQGDNGHGRHWNPLSTPTFQPPSKFADQLTDRNSPLFLDPNISNTLFTLPQNATSGLSSFAYTVGLRPGDLFPVCLVLFLTIIAVTVGLSLFVWALDSAATYTIYVLFNDRRKNQYGATRSPHYASKDLLDGATSVAVDEERSHSSHFLFKSSKYPQGSRKHWFRLRPDFSSFHFSVLQGNLVRILMLFHLPVTIFSSYQLTIGRDQTTALSITFAAFSLATISIIIPILLIFRLFMNSTSKLYDETWTLLALGPLYNHYRHGSQLFACIFFATSLALGVTIGCGQKSGIAQAVIILLIEVTTALVTSIWLPWGHGASMGLISFLFCVARIVVAVLLVILTPTVSIGTQAAQWVAYVILLIIALIYLALVLLLTSKIIEGVTRIIGGVGFDRSRHTVDSGLFGVFGLLGCCGSRKQPSPRHRAKHSDLPKIASQTTLPLTGPRDSTPTQSAPPSVFRPEHALRPYREENDDDSGFIMGAWRPFPRPGYNPVGDHGTPPESPAKTASGFSRVGGGRSHFDAPYSIATGSAYTFPSASLDLPPTPQRHSHESNPSVTPSFPNAERQPYSSLPAGALAPHVRRKSQSAVIEHAPVIPKAVTVPSLPSSQLAAGSFRRHSQLSGVVSPVTDDDSPEVSQPKKRHWFQLRRPRRHSDGDGARPGDEVLADKPADTGRSFVVLRDRKPSQPLASGSGSGSGEAPDAPPAKSFVVLRGKDNTLT</sequence>
<feature type="chain" id="PRO_5040303524" description="TRP C-terminal domain-containing protein" evidence="3">
    <location>
        <begin position="21"/>
        <end position="1013"/>
    </location>
</feature>
<feature type="signal peptide" evidence="3">
    <location>
        <begin position="1"/>
        <end position="20"/>
    </location>
</feature>
<organism evidence="5 6">
    <name type="scientific">Russula ochroleuca</name>
    <dbReference type="NCBI Taxonomy" id="152965"/>
    <lineage>
        <taxon>Eukaryota</taxon>
        <taxon>Fungi</taxon>
        <taxon>Dikarya</taxon>
        <taxon>Basidiomycota</taxon>
        <taxon>Agaricomycotina</taxon>
        <taxon>Agaricomycetes</taxon>
        <taxon>Russulales</taxon>
        <taxon>Russulaceae</taxon>
        <taxon>Russula</taxon>
    </lineage>
</organism>
<dbReference type="EMBL" id="WHVB01000003">
    <property type="protein sequence ID" value="KAF8484537.1"/>
    <property type="molecule type" value="Genomic_DNA"/>
</dbReference>
<dbReference type="Pfam" id="PF06011">
    <property type="entry name" value="TRP"/>
    <property type="match status" value="1"/>
</dbReference>
<evidence type="ECO:0000256" key="1">
    <source>
        <dbReference type="SAM" id="MobiDB-lite"/>
    </source>
</evidence>
<dbReference type="GO" id="GO:0055085">
    <property type="term" value="P:transmembrane transport"/>
    <property type="evidence" value="ECO:0007669"/>
    <property type="project" value="TreeGrafter"/>
</dbReference>
<dbReference type="GO" id="GO:0016020">
    <property type="term" value="C:membrane"/>
    <property type="evidence" value="ECO:0007669"/>
    <property type="project" value="TreeGrafter"/>
</dbReference>
<evidence type="ECO:0000313" key="5">
    <source>
        <dbReference type="EMBL" id="KAF8484537.1"/>
    </source>
</evidence>
<accession>A0A9P5N226</accession>
<feature type="transmembrane region" description="Helical" evidence="2">
    <location>
        <begin position="367"/>
        <end position="392"/>
    </location>
</feature>
<feature type="transmembrane region" description="Helical" evidence="2">
    <location>
        <begin position="184"/>
        <end position="203"/>
    </location>
</feature>
<evidence type="ECO:0000256" key="2">
    <source>
        <dbReference type="SAM" id="Phobius"/>
    </source>
</evidence>
<evidence type="ECO:0000313" key="6">
    <source>
        <dbReference type="Proteomes" id="UP000759537"/>
    </source>
</evidence>
<keyword evidence="3" id="KW-0732">Signal</keyword>
<reference evidence="5" key="1">
    <citation type="submission" date="2019-10" db="EMBL/GenBank/DDBJ databases">
        <authorList>
            <consortium name="DOE Joint Genome Institute"/>
            <person name="Kuo A."/>
            <person name="Miyauchi S."/>
            <person name="Kiss E."/>
            <person name="Drula E."/>
            <person name="Kohler A."/>
            <person name="Sanchez-Garcia M."/>
            <person name="Andreopoulos B."/>
            <person name="Barry K.W."/>
            <person name="Bonito G."/>
            <person name="Buee M."/>
            <person name="Carver A."/>
            <person name="Chen C."/>
            <person name="Cichocki N."/>
            <person name="Clum A."/>
            <person name="Culley D."/>
            <person name="Crous P.W."/>
            <person name="Fauchery L."/>
            <person name="Girlanda M."/>
            <person name="Hayes R."/>
            <person name="Keri Z."/>
            <person name="LaButti K."/>
            <person name="Lipzen A."/>
            <person name="Lombard V."/>
            <person name="Magnuson J."/>
            <person name="Maillard F."/>
            <person name="Morin E."/>
            <person name="Murat C."/>
            <person name="Nolan M."/>
            <person name="Ohm R."/>
            <person name="Pangilinan J."/>
            <person name="Pereira M."/>
            <person name="Perotto S."/>
            <person name="Peter M."/>
            <person name="Riley R."/>
            <person name="Sitrit Y."/>
            <person name="Stielow B."/>
            <person name="Szollosi G."/>
            <person name="Zifcakova L."/>
            <person name="Stursova M."/>
            <person name="Spatafora J.W."/>
            <person name="Tedersoo L."/>
            <person name="Vaario L.-M."/>
            <person name="Yamada A."/>
            <person name="Yan M."/>
            <person name="Wang P."/>
            <person name="Xu J."/>
            <person name="Bruns T."/>
            <person name="Baldrian P."/>
            <person name="Vilgalys R."/>
            <person name="Henrissat B."/>
            <person name="Grigoriev I.V."/>
            <person name="Hibbett D."/>
            <person name="Nagy L.G."/>
            <person name="Martin F.M."/>
        </authorList>
    </citation>
    <scope>NUCLEOTIDE SEQUENCE</scope>
    <source>
        <strain evidence="5">Prilba</strain>
    </source>
</reference>
<proteinExistence type="predicted"/>
<feature type="transmembrane region" description="Helical" evidence="2">
    <location>
        <begin position="615"/>
        <end position="637"/>
    </location>
</feature>
<dbReference type="Proteomes" id="UP000759537">
    <property type="component" value="Unassembled WGS sequence"/>
</dbReference>
<keyword evidence="2" id="KW-1133">Transmembrane helix</keyword>
<feature type="transmembrane region" description="Helical" evidence="2">
    <location>
        <begin position="590"/>
        <end position="609"/>
    </location>
</feature>
<keyword evidence="2" id="KW-0472">Membrane</keyword>
<feature type="transmembrane region" description="Helical" evidence="2">
    <location>
        <begin position="478"/>
        <end position="497"/>
    </location>
</feature>
<dbReference type="AlphaFoldDB" id="A0A9P5N226"/>
<gene>
    <name evidence="5" type="ORF">DFH94DRAFT_236829</name>
</gene>
<dbReference type="InterPro" id="IPR040241">
    <property type="entry name" value="TRP_Flc/Pkd2-like"/>
</dbReference>
<feature type="region of interest" description="Disordered" evidence="1">
    <location>
        <begin position="782"/>
        <end position="809"/>
    </location>
</feature>
<feature type="domain" description="TRP C-terminal" evidence="4">
    <location>
        <begin position="230"/>
        <end position="671"/>
    </location>
</feature>